<comment type="caution">
    <text evidence="7">The sequence shown here is derived from an EMBL/GenBank/DDBJ whole genome shotgun (WGS) entry which is preliminary data.</text>
</comment>
<keyword evidence="4 6" id="KW-1133">Transmembrane helix</keyword>
<organism evidence="7 8">
    <name type="scientific">Pannus brasiliensis CCIBt3594</name>
    <dbReference type="NCBI Taxonomy" id="1427578"/>
    <lineage>
        <taxon>Bacteria</taxon>
        <taxon>Bacillati</taxon>
        <taxon>Cyanobacteriota</taxon>
        <taxon>Cyanophyceae</taxon>
        <taxon>Oscillatoriophycideae</taxon>
        <taxon>Chroococcales</taxon>
        <taxon>Microcystaceae</taxon>
        <taxon>Pannus</taxon>
    </lineage>
</organism>
<gene>
    <name evidence="7" type="primary">fetB</name>
    <name evidence="7" type="ORF">V0288_16225</name>
</gene>
<dbReference type="GO" id="GO:0005886">
    <property type="term" value="C:plasma membrane"/>
    <property type="evidence" value="ECO:0007669"/>
    <property type="project" value="TreeGrafter"/>
</dbReference>
<name>A0AAW9QY13_9CHRO</name>
<evidence type="ECO:0000313" key="8">
    <source>
        <dbReference type="Proteomes" id="UP001328733"/>
    </source>
</evidence>
<evidence type="ECO:0000256" key="1">
    <source>
        <dbReference type="ARBA" id="ARBA00004141"/>
    </source>
</evidence>
<evidence type="ECO:0000256" key="5">
    <source>
        <dbReference type="ARBA" id="ARBA00023136"/>
    </source>
</evidence>
<proteinExistence type="inferred from homology"/>
<evidence type="ECO:0000256" key="2">
    <source>
        <dbReference type="ARBA" id="ARBA00005268"/>
    </source>
</evidence>
<dbReference type="RefSeq" id="WP_332866162.1">
    <property type="nucleotide sequence ID" value="NZ_JBAFSM010000033.1"/>
</dbReference>
<keyword evidence="3 6" id="KW-0812">Transmembrane</keyword>
<comment type="subcellular location">
    <subcellularLocation>
        <location evidence="1">Membrane</location>
        <topology evidence="1">Multi-pass membrane protein</topology>
    </subcellularLocation>
</comment>
<dbReference type="PANTHER" id="PTHR30028:SF0">
    <property type="entry name" value="PROTEIN ALUMINUM SENSITIVE 3"/>
    <property type="match status" value="1"/>
</dbReference>
<sequence length="258" mass="28110">MNGPVELDFGDLGWALGMIGMCAVLSRLSRLDLEGQFLLAAGRSILQLLVVGYILAIVFELDNPLAVLGIVGVMMAIAAVVAKNRIDRRDKGLFPLVFGSLLVSSTLTLGYTIALIVQPERWYSPQYLIPLTGMVLGNAMNSASLAGERLTGSIERNHLEIETRLCLGADPRQSIETYRREAIRASLIPTLNQMMVVGLVSLPGMFTGQVLAGIDPLNAASYQILILFAIALANLLTALFVTEGVYRRFFNANWQLKK</sequence>
<evidence type="ECO:0000256" key="3">
    <source>
        <dbReference type="ARBA" id="ARBA00022692"/>
    </source>
</evidence>
<dbReference type="AlphaFoldDB" id="A0AAW9QY13"/>
<reference evidence="7 8" key="1">
    <citation type="submission" date="2024-01" db="EMBL/GenBank/DDBJ databases">
        <title>Genomic insights into the taxonomy and metabolism of the cyanobacterium Pannus brasiliensis CCIBt3594.</title>
        <authorList>
            <person name="Machado M."/>
            <person name="Botero N.B."/>
            <person name="Andreote A.P.D."/>
            <person name="Feitosa A.M.T."/>
            <person name="Popin R."/>
            <person name="Sivonen K."/>
            <person name="Fiore M.F."/>
        </authorList>
    </citation>
    <scope>NUCLEOTIDE SEQUENCE [LARGE SCALE GENOMIC DNA]</scope>
    <source>
        <strain evidence="7 8">CCIBt3594</strain>
    </source>
</reference>
<evidence type="ECO:0000313" key="7">
    <source>
        <dbReference type="EMBL" id="MEG3438678.1"/>
    </source>
</evidence>
<feature type="transmembrane region" description="Helical" evidence="6">
    <location>
        <begin position="94"/>
        <end position="116"/>
    </location>
</feature>
<feature type="transmembrane region" description="Helical" evidence="6">
    <location>
        <begin position="40"/>
        <end position="59"/>
    </location>
</feature>
<feature type="transmembrane region" description="Helical" evidence="6">
    <location>
        <begin position="128"/>
        <end position="147"/>
    </location>
</feature>
<dbReference type="InterPro" id="IPR005226">
    <property type="entry name" value="UPF0014_fam"/>
</dbReference>
<keyword evidence="8" id="KW-1185">Reference proteome</keyword>
<dbReference type="Proteomes" id="UP001328733">
    <property type="component" value="Unassembled WGS sequence"/>
</dbReference>
<feature type="transmembrane region" description="Helical" evidence="6">
    <location>
        <begin position="220"/>
        <end position="241"/>
    </location>
</feature>
<accession>A0AAW9QY13</accession>
<dbReference type="PANTHER" id="PTHR30028">
    <property type="entry name" value="UPF0014 INNER MEMBRANE PROTEIN YBBM-RELATED"/>
    <property type="match status" value="1"/>
</dbReference>
<protein>
    <submittedName>
        <fullName evidence="7">Iron export ABC transporter permease subunit FetB</fullName>
    </submittedName>
</protein>
<feature type="transmembrane region" description="Helical" evidence="6">
    <location>
        <begin position="12"/>
        <end position="28"/>
    </location>
</feature>
<comment type="similarity">
    <text evidence="2">Belongs to the UPF0014 family.</text>
</comment>
<dbReference type="EMBL" id="JBAFSM010000033">
    <property type="protein sequence ID" value="MEG3438678.1"/>
    <property type="molecule type" value="Genomic_DNA"/>
</dbReference>
<keyword evidence="5 6" id="KW-0472">Membrane</keyword>
<feature type="transmembrane region" description="Helical" evidence="6">
    <location>
        <begin position="65"/>
        <end position="82"/>
    </location>
</feature>
<dbReference type="Pfam" id="PF03649">
    <property type="entry name" value="UPF0014"/>
    <property type="match status" value="1"/>
</dbReference>
<evidence type="ECO:0000256" key="4">
    <source>
        <dbReference type="ARBA" id="ARBA00022989"/>
    </source>
</evidence>
<evidence type="ECO:0000256" key="6">
    <source>
        <dbReference type="SAM" id="Phobius"/>
    </source>
</evidence>